<proteinExistence type="predicted"/>
<feature type="repeat" description="WD" evidence="1">
    <location>
        <begin position="361"/>
        <end position="395"/>
    </location>
</feature>
<reference evidence="3" key="1">
    <citation type="submission" date="2022-11" db="UniProtKB">
        <authorList>
            <consortium name="WormBaseParasite"/>
        </authorList>
    </citation>
    <scope>IDENTIFICATION</scope>
</reference>
<dbReference type="PROSITE" id="PS50294">
    <property type="entry name" value="WD_REPEATS_REGION"/>
    <property type="match status" value="3"/>
</dbReference>
<dbReference type="InterPro" id="IPR040067">
    <property type="entry name" value="WDR47"/>
</dbReference>
<dbReference type="AlphaFoldDB" id="A0A915HFV3"/>
<evidence type="ECO:0000313" key="2">
    <source>
        <dbReference type="Proteomes" id="UP000887565"/>
    </source>
</evidence>
<accession>A0A915HFV3</accession>
<name>A0A915HFV3_ROMCU</name>
<dbReference type="SUPFAM" id="SSF50978">
    <property type="entry name" value="WD40 repeat-like"/>
    <property type="match status" value="1"/>
</dbReference>
<dbReference type="SMART" id="SM00320">
    <property type="entry name" value="WD40"/>
    <property type="match status" value="7"/>
</dbReference>
<keyword evidence="2" id="KW-1185">Reference proteome</keyword>
<dbReference type="InterPro" id="IPR001680">
    <property type="entry name" value="WD40_rpt"/>
</dbReference>
<dbReference type="Gene3D" id="2.130.10.10">
    <property type="entry name" value="YVTN repeat-like/Quinoprotein amine dehydrogenase"/>
    <property type="match status" value="3"/>
</dbReference>
<keyword evidence="1" id="KW-0853">WD repeat</keyword>
<dbReference type="OMA" id="EIRCIRF"/>
<dbReference type="WBParaSite" id="nRc.2.0.1.t00530-RA">
    <property type="protein sequence ID" value="nRc.2.0.1.t00530-RA"/>
    <property type="gene ID" value="nRc.2.0.1.g00530"/>
</dbReference>
<protein>
    <submittedName>
        <fullName evidence="3">WD repeat-containing protein 47</fullName>
    </submittedName>
</protein>
<feature type="repeat" description="WD" evidence="1">
    <location>
        <begin position="319"/>
        <end position="360"/>
    </location>
</feature>
<organism evidence="2 3">
    <name type="scientific">Romanomermis culicivorax</name>
    <name type="common">Nematode worm</name>
    <dbReference type="NCBI Taxonomy" id="13658"/>
    <lineage>
        <taxon>Eukaryota</taxon>
        <taxon>Metazoa</taxon>
        <taxon>Ecdysozoa</taxon>
        <taxon>Nematoda</taxon>
        <taxon>Enoplea</taxon>
        <taxon>Dorylaimia</taxon>
        <taxon>Mermithida</taxon>
        <taxon>Mermithoidea</taxon>
        <taxon>Mermithidae</taxon>
        <taxon>Romanomermis</taxon>
    </lineage>
</organism>
<dbReference type="CDD" id="cd00200">
    <property type="entry name" value="WD40"/>
    <property type="match status" value="1"/>
</dbReference>
<dbReference type="Proteomes" id="UP000887565">
    <property type="component" value="Unplaced"/>
</dbReference>
<dbReference type="PANTHER" id="PTHR19863">
    <property type="entry name" value="NEMITIN (NEURONAL ENRICHED MAP INTERACTING PROTEIN) HOMOLOG"/>
    <property type="match status" value="1"/>
</dbReference>
<dbReference type="Pfam" id="PF00400">
    <property type="entry name" value="WD40"/>
    <property type="match status" value="5"/>
</dbReference>
<feature type="repeat" description="WD" evidence="1">
    <location>
        <begin position="181"/>
        <end position="211"/>
    </location>
</feature>
<dbReference type="InterPro" id="IPR036322">
    <property type="entry name" value="WD40_repeat_dom_sf"/>
</dbReference>
<evidence type="ECO:0000256" key="1">
    <source>
        <dbReference type="PROSITE-ProRule" id="PRU00221"/>
    </source>
</evidence>
<evidence type="ECO:0000313" key="3">
    <source>
        <dbReference type="WBParaSite" id="nRc.2.0.1.t00530-RA"/>
    </source>
</evidence>
<dbReference type="PANTHER" id="PTHR19863:SF5">
    <property type="entry name" value="WD REPEAT-CONTAINING PROTEIN 47"/>
    <property type="match status" value="1"/>
</dbReference>
<dbReference type="InterPro" id="IPR015943">
    <property type="entry name" value="WD40/YVTN_repeat-like_dom_sf"/>
</dbReference>
<sequence>MKSKRGSPLLCTNQKHVSIHKTGPSYHRPYWKLLITPFDEEISILNTLNSSFDRNLSSTDPVSTSISSVRSSIHRQTSDEACNSSRVKFVPICRLEDQQAVRTSAFHPSGRYFAVGTNSRQLHKITVGNLHPNGTKISLSFGNVVSIAFRSPKKAVFDNFNCSNNRADYQSKAPEILLTRPKQHRGSVYTVAFNPSGELLATGSNDKTIRLMQFSAENCRIGSEFDLTFHDGTVRDIIFMEDTTNNTSLLISGGAGNCKINVIDCATGGRLRALDGHTAPILGLYTWGGCMFVSCSQDKTTKFWDLRCGQVVATIYPDAKTSSSPVTSVCVDVTGRLLASGHEDSTILLYDIQGSRMLQRYQAHGDQVRTVRFSPGNYYLLSGSYDKKIVITDMRGDLMGNLQYLPVAEHGDKIIQCRWHPHDFTFLSTSADKSVILWSLPAVVQ</sequence>
<dbReference type="PROSITE" id="PS50082">
    <property type="entry name" value="WD_REPEATS_2"/>
    <property type="match status" value="4"/>
</dbReference>
<feature type="repeat" description="WD" evidence="1">
    <location>
        <begin position="407"/>
        <end position="440"/>
    </location>
</feature>